<dbReference type="PANTHER" id="PTHR12652:SF23">
    <property type="entry name" value="MICROBODY (PEROXISOME) PROLIFERATION PROTEIN PEROXIN 11B (EUROFUNG)"/>
    <property type="match status" value="1"/>
</dbReference>
<comment type="caution">
    <text evidence="7">The sequence shown here is derived from an EMBL/GenBank/DDBJ whole genome shotgun (WGS) entry which is preliminary data.</text>
</comment>
<accession>A0ABR1Y0L3</accession>
<feature type="compositionally biased region" description="Basic and acidic residues" evidence="5">
    <location>
        <begin position="201"/>
        <end position="221"/>
    </location>
</feature>
<sequence length="297" mass="33690">MSLIEFTNFMNNAAALEKFLKLLQGFAQLGMSVFASAQLVETSTLLRKHFALGRRYFRVFKWIDCALAASAVLCGDASGGKEGVLAMLNVAKWSYLGMFLFTEALTLVCCQLFYVAALHAVFPKLTLSQLDAMDIKKFEWTPMIFTEAMRFWFYSISCGLILIGYDLYLNNRDMVRTEREYELIENSPDDSPKSASNGKPKANEKVKTKDQDKKQEKEQLKPHWIPKDAQLSAKRQQLEQAKARRRSLLRQLFANACDLLTPGSIVKYTPVHPILVAVTSIISSFISSQDLWMQINT</sequence>
<dbReference type="InterPro" id="IPR008733">
    <property type="entry name" value="PEX11"/>
</dbReference>
<evidence type="ECO:0000256" key="2">
    <source>
        <dbReference type="ARBA" id="ARBA00023136"/>
    </source>
</evidence>
<keyword evidence="6" id="KW-1133">Transmembrane helix</keyword>
<dbReference type="Proteomes" id="UP001456524">
    <property type="component" value="Unassembled WGS sequence"/>
</dbReference>
<evidence type="ECO:0000256" key="6">
    <source>
        <dbReference type="SAM" id="Phobius"/>
    </source>
</evidence>
<name>A0ABR1Y0L3_9PEZI</name>
<feature type="region of interest" description="Disordered" evidence="5">
    <location>
        <begin position="184"/>
        <end position="222"/>
    </location>
</feature>
<feature type="transmembrane region" description="Helical" evidence="6">
    <location>
        <begin position="95"/>
        <end position="122"/>
    </location>
</feature>
<evidence type="ECO:0000313" key="7">
    <source>
        <dbReference type="EMBL" id="KAK8174128.1"/>
    </source>
</evidence>
<dbReference type="Pfam" id="PF05648">
    <property type="entry name" value="PEX11"/>
    <property type="match status" value="2"/>
</dbReference>
<proteinExistence type="predicted"/>
<reference evidence="7 8" key="1">
    <citation type="journal article" date="2022" name="G3 (Bethesda)">
        <title>Enemy or ally: a genomic approach to elucidate the lifestyle of Phyllosticta citrichinaensis.</title>
        <authorList>
            <person name="Buijs V.A."/>
            <person name="Groenewald J.Z."/>
            <person name="Haridas S."/>
            <person name="LaButti K.M."/>
            <person name="Lipzen A."/>
            <person name="Martin F.M."/>
            <person name="Barry K."/>
            <person name="Grigoriev I.V."/>
            <person name="Crous P.W."/>
            <person name="Seidl M.F."/>
        </authorList>
    </citation>
    <scope>NUCLEOTIDE SEQUENCE [LARGE SCALE GENOMIC DNA]</scope>
    <source>
        <strain evidence="7 8">CBS 129764</strain>
    </source>
</reference>
<dbReference type="PANTHER" id="PTHR12652">
    <property type="entry name" value="PEROXISOMAL BIOGENESIS FACTOR 11"/>
    <property type="match status" value="1"/>
</dbReference>
<evidence type="ECO:0000313" key="8">
    <source>
        <dbReference type="Proteomes" id="UP001456524"/>
    </source>
</evidence>
<keyword evidence="2 6" id="KW-0472">Membrane</keyword>
<keyword evidence="6" id="KW-0812">Transmembrane</keyword>
<evidence type="ECO:0000256" key="3">
    <source>
        <dbReference type="ARBA" id="ARBA00023140"/>
    </source>
</evidence>
<keyword evidence="8" id="KW-1185">Reference proteome</keyword>
<organism evidence="7 8">
    <name type="scientific">Phyllosticta citrichinensis</name>
    <dbReference type="NCBI Taxonomy" id="1130410"/>
    <lineage>
        <taxon>Eukaryota</taxon>
        <taxon>Fungi</taxon>
        <taxon>Dikarya</taxon>
        <taxon>Ascomycota</taxon>
        <taxon>Pezizomycotina</taxon>
        <taxon>Dothideomycetes</taxon>
        <taxon>Dothideomycetes incertae sedis</taxon>
        <taxon>Botryosphaeriales</taxon>
        <taxon>Phyllostictaceae</taxon>
        <taxon>Phyllosticta</taxon>
    </lineage>
</organism>
<protein>
    <submittedName>
        <fullName evidence="7">Uncharacterized protein</fullName>
    </submittedName>
</protein>
<dbReference type="EMBL" id="JBBWUH010000003">
    <property type="protein sequence ID" value="KAK8174128.1"/>
    <property type="molecule type" value="Genomic_DNA"/>
</dbReference>
<gene>
    <name evidence="7" type="ORF">IWX90DRAFT_476643</name>
</gene>
<feature type="transmembrane region" description="Helical" evidence="6">
    <location>
        <begin position="151"/>
        <end position="169"/>
    </location>
</feature>
<evidence type="ECO:0000256" key="1">
    <source>
        <dbReference type="ARBA" id="ARBA00022593"/>
    </source>
</evidence>
<evidence type="ECO:0000256" key="5">
    <source>
        <dbReference type="SAM" id="MobiDB-lite"/>
    </source>
</evidence>
<keyword evidence="1" id="KW-0962">Peroxisome biogenesis</keyword>
<keyword evidence="3" id="KW-0576">Peroxisome</keyword>
<comment type="subcellular location">
    <subcellularLocation>
        <location evidence="4">Peroxisome membrane</location>
    </subcellularLocation>
</comment>
<evidence type="ECO:0000256" key="4">
    <source>
        <dbReference type="ARBA" id="ARBA00046271"/>
    </source>
</evidence>